<dbReference type="OrthoDB" id="9809391at2"/>
<dbReference type="GO" id="GO:0003700">
    <property type="term" value="F:DNA-binding transcription factor activity"/>
    <property type="evidence" value="ECO:0007669"/>
    <property type="project" value="InterPro"/>
</dbReference>
<dbReference type="AlphaFoldDB" id="A0A318LTU3"/>
<keyword evidence="2" id="KW-0175">Coiled coil</keyword>
<protein>
    <submittedName>
        <fullName evidence="4">MerR family transcriptional regulator</fullName>
    </submittedName>
</protein>
<sequence>MQIGEAAARTGLSLRTIRYYEEVGLVKPTARSQGGFRLYTEADLARLELIKRVKPLGFPLEEMRELLGLLYPDAETAVRLSEAQRGRLVEFSEAAERRCRELRADLATAEALAATLRERLGAGSTVT</sequence>
<evidence type="ECO:0000313" key="4">
    <source>
        <dbReference type="EMBL" id="PXY38133.1"/>
    </source>
</evidence>
<dbReference type="InterPro" id="IPR047057">
    <property type="entry name" value="MerR_fam"/>
</dbReference>
<gene>
    <name evidence="4" type="ORF">BA062_03405</name>
</gene>
<dbReference type="Gene3D" id="1.10.1660.10">
    <property type="match status" value="1"/>
</dbReference>
<dbReference type="GO" id="GO:0003677">
    <property type="term" value="F:DNA binding"/>
    <property type="evidence" value="ECO:0007669"/>
    <property type="project" value="UniProtKB-KW"/>
</dbReference>
<dbReference type="InterPro" id="IPR009061">
    <property type="entry name" value="DNA-bd_dom_put_sf"/>
</dbReference>
<comment type="caution">
    <text evidence="4">The sequence shown here is derived from an EMBL/GenBank/DDBJ whole genome shotgun (WGS) entry which is preliminary data.</text>
</comment>
<evidence type="ECO:0000256" key="1">
    <source>
        <dbReference type="ARBA" id="ARBA00023125"/>
    </source>
</evidence>
<feature type="coiled-coil region" evidence="2">
    <location>
        <begin position="92"/>
        <end position="119"/>
    </location>
</feature>
<reference evidence="4 5" key="1">
    <citation type="submission" date="2016-07" db="EMBL/GenBank/DDBJ databases">
        <title>Draft genome sequence of Prauserella sp. YIM 121212, isolated from alkaline soil.</title>
        <authorList>
            <person name="Ruckert C."/>
            <person name="Albersmeier A."/>
            <person name="Jiang C.-L."/>
            <person name="Jiang Y."/>
            <person name="Kalinowski J."/>
            <person name="Schneider O."/>
            <person name="Winkler A."/>
            <person name="Zotchev S.B."/>
        </authorList>
    </citation>
    <scope>NUCLEOTIDE SEQUENCE [LARGE SCALE GENOMIC DNA]</scope>
    <source>
        <strain evidence="4 5">YIM 121212</strain>
    </source>
</reference>
<proteinExistence type="predicted"/>
<keyword evidence="5" id="KW-1185">Reference proteome</keyword>
<dbReference type="Pfam" id="PF13411">
    <property type="entry name" value="MerR_1"/>
    <property type="match status" value="1"/>
</dbReference>
<dbReference type="PROSITE" id="PS00552">
    <property type="entry name" value="HTH_MERR_1"/>
    <property type="match status" value="1"/>
</dbReference>
<dbReference type="InterPro" id="IPR000551">
    <property type="entry name" value="MerR-type_HTH_dom"/>
</dbReference>
<evidence type="ECO:0000256" key="2">
    <source>
        <dbReference type="SAM" id="Coils"/>
    </source>
</evidence>
<keyword evidence="1" id="KW-0238">DNA-binding</keyword>
<dbReference type="PROSITE" id="PS50937">
    <property type="entry name" value="HTH_MERR_2"/>
    <property type="match status" value="1"/>
</dbReference>
<organism evidence="4 5">
    <name type="scientific">Prauserella flavalba</name>
    <dbReference type="NCBI Taxonomy" id="1477506"/>
    <lineage>
        <taxon>Bacteria</taxon>
        <taxon>Bacillati</taxon>
        <taxon>Actinomycetota</taxon>
        <taxon>Actinomycetes</taxon>
        <taxon>Pseudonocardiales</taxon>
        <taxon>Pseudonocardiaceae</taxon>
        <taxon>Prauserella</taxon>
    </lineage>
</organism>
<evidence type="ECO:0000259" key="3">
    <source>
        <dbReference type="PROSITE" id="PS50937"/>
    </source>
</evidence>
<dbReference type="SMART" id="SM00422">
    <property type="entry name" value="HTH_MERR"/>
    <property type="match status" value="1"/>
</dbReference>
<accession>A0A318LTU3</accession>
<dbReference type="PANTHER" id="PTHR30204:SF93">
    <property type="entry name" value="HTH MERR-TYPE DOMAIN-CONTAINING PROTEIN"/>
    <property type="match status" value="1"/>
</dbReference>
<feature type="domain" description="HTH merR-type" evidence="3">
    <location>
        <begin position="1"/>
        <end position="69"/>
    </location>
</feature>
<name>A0A318LTU3_9PSEU</name>
<dbReference type="EMBL" id="MASU01000002">
    <property type="protein sequence ID" value="PXY38133.1"/>
    <property type="molecule type" value="Genomic_DNA"/>
</dbReference>
<dbReference type="PRINTS" id="PR00040">
    <property type="entry name" value="HTHMERR"/>
</dbReference>
<dbReference type="PANTHER" id="PTHR30204">
    <property type="entry name" value="REDOX-CYCLING DRUG-SENSING TRANSCRIPTIONAL ACTIVATOR SOXR"/>
    <property type="match status" value="1"/>
</dbReference>
<dbReference type="Proteomes" id="UP000247892">
    <property type="component" value="Unassembled WGS sequence"/>
</dbReference>
<dbReference type="SUPFAM" id="SSF46955">
    <property type="entry name" value="Putative DNA-binding domain"/>
    <property type="match status" value="1"/>
</dbReference>
<dbReference type="RefSeq" id="WP_110335004.1">
    <property type="nucleotide sequence ID" value="NZ_JBHVKT010000008.1"/>
</dbReference>
<evidence type="ECO:0000313" key="5">
    <source>
        <dbReference type="Proteomes" id="UP000247892"/>
    </source>
</evidence>